<dbReference type="VEuPathDB" id="VectorBase:GPAI022429"/>
<sequence>MGINVDIVSYHKLLLKNKGVYNEVPFPKLQSIKLTPFGIETTQNNANFGVKSLTVLLEREKSQKRRSLKVKEPFLKLEISNGPYENIPIHSIDVNGKDYFSYH</sequence>
<keyword evidence="2" id="KW-1185">Reference proteome</keyword>
<reference evidence="2" key="1">
    <citation type="submission" date="2014-03" db="EMBL/GenBank/DDBJ databases">
        <authorList>
            <person name="Aksoy S."/>
            <person name="Warren W."/>
            <person name="Wilson R.K."/>
        </authorList>
    </citation>
    <scope>NUCLEOTIDE SEQUENCE [LARGE SCALE GENOMIC DNA]</scope>
    <source>
        <strain evidence="2">IAEA</strain>
    </source>
</reference>
<evidence type="ECO:0000313" key="1">
    <source>
        <dbReference type="EnsemblMetazoa" id="GPAI022429-PA"/>
    </source>
</evidence>
<accession>A0A1A9ZR49</accession>
<organism evidence="1 2">
    <name type="scientific">Glossina pallidipes</name>
    <name type="common">Tsetse fly</name>
    <dbReference type="NCBI Taxonomy" id="7398"/>
    <lineage>
        <taxon>Eukaryota</taxon>
        <taxon>Metazoa</taxon>
        <taxon>Ecdysozoa</taxon>
        <taxon>Arthropoda</taxon>
        <taxon>Hexapoda</taxon>
        <taxon>Insecta</taxon>
        <taxon>Pterygota</taxon>
        <taxon>Neoptera</taxon>
        <taxon>Endopterygota</taxon>
        <taxon>Diptera</taxon>
        <taxon>Brachycera</taxon>
        <taxon>Muscomorpha</taxon>
        <taxon>Hippoboscoidea</taxon>
        <taxon>Glossinidae</taxon>
        <taxon>Glossina</taxon>
    </lineage>
</organism>
<dbReference type="Proteomes" id="UP000092445">
    <property type="component" value="Unassembled WGS sequence"/>
</dbReference>
<dbReference type="EnsemblMetazoa" id="GPAI022429-RA">
    <property type="protein sequence ID" value="GPAI022429-PA"/>
    <property type="gene ID" value="GPAI022429"/>
</dbReference>
<name>A0A1A9ZR49_GLOPL</name>
<evidence type="ECO:0000313" key="2">
    <source>
        <dbReference type="Proteomes" id="UP000092445"/>
    </source>
</evidence>
<proteinExistence type="predicted"/>
<dbReference type="AlphaFoldDB" id="A0A1A9ZR49"/>
<protein>
    <submittedName>
        <fullName evidence="1">Uncharacterized protein</fullName>
    </submittedName>
</protein>
<reference evidence="1" key="2">
    <citation type="submission" date="2020-05" db="UniProtKB">
        <authorList>
            <consortium name="EnsemblMetazoa"/>
        </authorList>
    </citation>
    <scope>IDENTIFICATION</scope>
    <source>
        <strain evidence="1">IAEA</strain>
    </source>
</reference>